<keyword evidence="8" id="KW-0999">Mitochondrion inner membrane</keyword>
<dbReference type="InterPro" id="IPR035427">
    <property type="entry name" value="Tim10-like_dom_sf"/>
</dbReference>
<comment type="domain">
    <text evidence="8">The twin CX3C motif contains 4 conserved Cys residues that form 2 disulfide bonds in the mitochondrial intermembrane space.</text>
</comment>
<comment type="subunit">
    <text evidence="8">Heterohexamer.</text>
</comment>
<dbReference type="Pfam" id="PF02953">
    <property type="entry name" value="zf-Tim10_DDP"/>
    <property type="match status" value="1"/>
</dbReference>
<comment type="subcellular location">
    <subcellularLocation>
        <location evidence="8">Mitochondrion inner membrane</location>
        <topology evidence="8">Peripheral membrane protein</topology>
        <orientation evidence="8">Intermembrane side</orientation>
    </subcellularLocation>
</comment>
<sequence>MDFELRNIKDFLQLYNKITDMCFNSCVDNLFGRDLTREEESPAVQMVAEPMEQSNVHKVDIILRKLISKKITEAKDSMTATKQNLQSYANVLQERKKYVLEQIRTRELDVSEKMMNNIVEDLF</sequence>
<keyword evidence="1 8" id="KW-0813">Transport</keyword>
<dbReference type="PANTHER" id="PTHR13172">
    <property type="entry name" value="MITOCHONDRIAL IMPORT INNER MEMBRANE TRANSLOCASE SUBUNIT TIM9B"/>
    <property type="match status" value="1"/>
</dbReference>
<keyword evidence="8" id="KW-0143">Chaperone</keyword>
<keyword evidence="7 8" id="KW-1015">Disulfide bond</keyword>
<name>A0A182U5C7_9DIPT</name>
<evidence type="ECO:0000256" key="5">
    <source>
        <dbReference type="ARBA" id="ARBA00023010"/>
    </source>
</evidence>
<keyword evidence="11" id="KW-1185">Reference proteome</keyword>
<keyword evidence="5 8" id="KW-0811">Translocation</keyword>
<keyword evidence="4 8" id="KW-0653">Protein transport</keyword>
<dbReference type="GO" id="GO:0005743">
    <property type="term" value="C:mitochondrial inner membrane"/>
    <property type="evidence" value="ECO:0007669"/>
    <property type="project" value="UniProtKB-SubCell"/>
</dbReference>
<reference evidence="11" key="1">
    <citation type="submission" date="2014-01" db="EMBL/GenBank/DDBJ databases">
        <title>The Genome Sequence of Anopheles melas CM1001059_A (V2).</title>
        <authorList>
            <consortium name="The Broad Institute Genomics Platform"/>
            <person name="Neafsey D.E."/>
            <person name="Besansky N."/>
            <person name="Howell P."/>
            <person name="Walton C."/>
            <person name="Young S.K."/>
            <person name="Zeng Q."/>
            <person name="Gargeya S."/>
            <person name="Fitzgerald M."/>
            <person name="Haas B."/>
            <person name="Abouelleil A."/>
            <person name="Allen A.W."/>
            <person name="Alvarado L."/>
            <person name="Arachchi H.M."/>
            <person name="Berlin A.M."/>
            <person name="Chapman S.B."/>
            <person name="Gainer-Dewar J."/>
            <person name="Goldberg J."/>
            <person name="Griggs A."/>
            <person name="Gujja S."/>
            <person name="Hansen M."/>
            <person name="Howarth C."/>
            <person name="Imamovic A."/>
            <person name="Ireland A."/>
            <person name="Larimer J."/>
            <person name="McCowan C."/>
            <person name="Murphy C."/>
            <person name="Pearson M."/>
            <person name="Poon T.W."/>
            <person name="Priest M."/>
            <person name="Roberts A."/>
            <person name="Saif S."/>
            <person name="Shea T."/>
            <person name="Sisk P."/>
            <person name="Sykes S."/>
            <person name="Wortman J."/>
            <person name="Nusbaum C."/>
            <person name="Birren B."/>
        </authorList>
    </citation>
    <scope>NUCLEOTIDE SEQUENCE [LARGE SCALE GENOMIC DNA]</scope>
    <source>
        <strain evidence="11">CM1001059</strain>
    </source>
</reference>
<feature type="domain" description="Tim10-like" evidence="9">
    <location>
        <begin position="6"/>
        <end position="41"/>
    </location>
</feature>
<dbReference type="EnsemblMetazoa" id="AMEC014189-RA">
    <property type="protein sequence ID" value="AMEC014189-PA"/>
    <property type="gene ID" value="AMEC014189"/>
</dbReference>
<comment type="similarity">
    <text evidence="8">Belongs to the small Tim family.</text>
</comment>
<evidence type="ECO:0000256" key="1">
    <source>
        <dbReference type="ARBA" id="ARBA00022448"/>
    </source>
</evidence>
<dbReference type="Proteomes" id="UP000075902">
    <property type="component" value="Unassembled WGS sequence"/>
</dbReference>
<keyword evidence="2" id="KW-0479">Metal-binding</keyword>
<evidence type="ECO:0000256" key="7">
    <source>
        <dbReference type="ARBA" id="ARBA00023157"/>
    </source>
</evidence>
<evidence type="ECO:0000259" key="9">
    <source>
        <dbReference type="Pfam" id="PF02953"/>
    </source>
</evidence>
<dbReference type="VEuPathDB" id="VectorBase:AMEC014189"/>
<dbReference type="GO" id="GO:0046872">
    <property type="term" value="F:metal ion binding"/>
    <property type="evidence" value="ECO:0007669"/>
    <property type="project" value="UniProtKB-KW"/>
</dbReference>
<protein>
    <recommendedName>
        <fullName evidence="8">Mitochondrial import inner membrane translocase subunit</fullName>
    </recommendedName>
</protein>
<comment type="function">
    <text evidence="8">Mitochondrial intermembrane chaperone that participates in the import and insertion of some multi-pass transmembrane proteins into the mitochondrial inner membrane. Also required for the transfer of beta-barrel precursors from the TOM complex to the sorting and assembly machinery (SAM complex) of the outer membrane. Acts as a chaperone-like protein that protects the hydrophobic precursors from aggregation and guide them through the mitochondrial intermembrane space.</text>
</comment>
<dbReference type="AlphaFoldDB" id="A0A182U5C7"/>
<keyword evidence="8" id="KW-0472">Membrane</keyword>
<proteinExistence type="inferred from homology"/>
<evidence type="ECO:0000256" key="4">
    <source>
        <dbReference type="ARBA" id="ARBA00022927"/>
    </source>
</evidence>
<dbReference type="InterPro" id="IPR050673">
    <property type="entry name" value="Mito_inner_translocase_sub"/>
</dbReference>
<keyword evidence="6 8" id="KW-0496">Mitochondrion</keyword>
<keyword evidence="3" id="KW-0862">Zinc</keyword>
<evidence type="ECO:0000256" key="6">
    <source>
        <dbReference type="ARBA" id="ARBA00023128"/>
    </source>
</evidence>
<evidence type="ECO:0000256" key="3">
    <source>
        <dbReference type="ARBA" id="ARBA00022833"/>
    </source>
</evidence>
<dbReference type="SUPFAM" id="SSF144122">
    <property type="entry name" value="Tim10-like"/>
    <property type="match status" value="1"/>
</dbReference>
<evidence type="ECO:0000313" key="10">
    <source>
        <dbReference type="EnsemblMetazoa" id="AMEC014189-PA"/>
    </source>
</evidence>
<accession>A0A182U5C7</accession>
<evidence type="ECO:0000256" key="2">
    <source>
        <dbReference type="ARBA" id="ARBA00022723"/>
    </source>
</evidence>
<evidence type="ECO:0000313" key="11">
    <source>
        <dbReference type="Proteomes" id="UP000075902"/>
    </source>
</evidence>
<organism evidence="10 11">
    <name type="scientific">Anopheles melas</name>
    <dbReference type="NCBI Taxonomy" id="34690"/>
    <lineage>
        <taxon>Eukaryota</taxon>
        <taxon>Metazoa</taxon>
        <taxon>Ecdysozoa</taxon>
        <taxon>Arthropoda</taxon>
        <taxon>Hexapoda</taxon>
        <taxon>Insecta</taxon>
        <taxon>Pterygota</taxon>
        <taxon>Neoptera</taxon>
        <taxon>Endopterygota</taxon>
        <taxon>Diptera</taxon>
        <taxon>Nematocera</taxon>
        <taxon>Culicoidea</taxon>
        <taxon>Culicidae</taxon>
        <taxon>Anophelinae</taxon>
        <taxon>Anopheles</taxon>
    </lineage>
</organism>
<reference evidence="10" key="2">
    <citation type="submission" date="2020-05" db="UniProtKB">
        <authorList>
            <consortium name="EnsemblMetazoa"/>
        </authorList>
    </citation>
    <scope>IDENTIFICATION</scope>
    <source>
        <strain evidence="10">CM1001059</strain>
    </source>
</reference>
<dbReference type="GO" id="GO:0015031">
    <property type="term" value="P:protein transport"/>
    <property type="evidence" value="ECO:0007669"/>
    <property type="project" value="UniProtKB-KW"/>
</dbReference>
<dbReference type="STRING" id="34690.A0A182U5C7"/>
<dbReference type="Gene3D" id="1.10.287.810">
    <property type="entry name" value="Mitochondrial import inner membrane translocase subunit tim13 like domains"/>
    <property type="match status" value="1"/>
</dbReference>
<evidence type="ECO:0000256" key="8">
    <source>
        <dbReference type="RuleBase" id="RU367043"/>
    </source>
</evidence>
<dbReference type="InterPro" id="IPR004217">
    <property type="entry name" value="Tim10-like"/>
</dbReference>